<protein>
    <recommendedName>
        <fullName evidence="3">Tetratricopeptide repeat protein</fullName>
    </recommendedName>
</protein>
<dbReference type="InterPro" id="IPR011990">
    <property type="entry name" value="TPR-like_helical_dom_sf"/>
</dbReference>
<dbReference type="Gene3D" id="1.25.40.10">
    <property type="entry name" value="Tetratricopeptide repeat domain"/>
    <property type="match status" value="1"/>
</dbReference>
<dbReference type="Proteomes" id="UP001382455">
    <property type="component" value="Unassembled WGS sequence"/>
</dbReference>
<evidence type="ECO:0000313" key="1">
    <source>
        <dbReference type="EMBL" id="MEI4550727.1"/>
    </source>
</evidence>
<gene>
    <name evidence="1" type="ORF">WAE96_13735</name>
</gene>
<evidence type="ECO:0008006" key="3">
    <source>
        <dbReference type="Google" id="ProtNLM"/>
    </source>
</evidence>
<accession>A0ABU8EUS9</accession>
<sequence>MSWQSTMIKGNECFDSHNWLEAEGYYNRAIELVDLLWQQEVSNLEAMQAWVCGYQNLAATYEQQGQLERALQCLLHAHYRVLQQANNKAISEHAQSHALQMSSVTFKSISVFKGKHANYTRCMDVLDHVCAAPADIKNAKLKAALVH</sequence>
<proteinExistence type="predicted"/>
<organism evidence="1 2">
    <name type="scientific">Pseudoalteromonas spongiae</name>
    <dbReference type="NCBI Taxonomy" id="298657"/>
    <lineage>
        <taxon>Bacteria</taxon>
        <taxon>Pseudomonadati</taxon>
        <taxon>Pseudomonadota</taxon>
        <taxon>Gammaproteobacteria</taxon>
        <taxon>Alteromonadales</taxon>
        <taxon>Pseudoalteromonadaceae</taxon>
        <taxon>Pseudoalteromonas</taxon>
    </lineage>
</organism>
<comment type="caution">
    <text evidence="1">The sequence shown here is derived from an EMBL/GenBank/DDBJ whole genome shotgun (WGS) entry which is preliminary data.</text>
</comment>
<reference evidence="1 2" key="1">
    <citation type="submission" date="2023-12" db="EMBL/GenBank/DDBJ databases">
        <title>Friends and Foes: Symbiotic and Algicidal bacterial influence on Karenia brevis blooms.</title>
        <authorList>
            <person name="Fei C."/>
            <person name="Mohamed A.R."/>
            <person name="Booker A."/>
            <person name="Arshad M."/>
            <person name="Klass S."/>
            <person name="Ahn S."/>
            <person name="Gilbert P.M."/>
            <person name="Heil C.A."/>
            <person name="Martinez J.M."/>
            <person name="Amin S.A."/>
        </authorList>
    </citation>
    <scope>NUCLEOTIDE SEQUENCE [LARGE SCALE GENOMIC DNA]</scope>
    <source>
        <strain evidence="1 2">CE15</strain>
    </source>
</reference>
<dbReference type="RefSeq" id="WP_237129473.1">
    <property type="nucleotide sequence ID" value="NZ_JBAWKS010000001.1"/>
</dbReference>
<dbReference type="SUPFAM" id="SSF48452">
    <property type="entry name" value="TPR-like"/>
    <property type="match status" value="1"/>
</dbReference>
<evidence type="ECO:0000313" key="2">
    <source>
        <dbReference type="Proteomes" id="UP001382455"/>
    </source>
</evidence>
<name>A0ABU8EUS9_9GAMM</name>
<dbReference type="EMBL" id="JBAWKS010000001">
    <property type="protein sequence ID" value="MEI4550727.1"/>
    <property type="molecule type" value="Genomic_DNA"/>
</dbReference>
<keyword evidence="2" id="KW-1185">Reference proteome</keyword>